<sequence>MELPHVLALLVPIFLAAAAAATTAARAAAARRTAAAYAGRHVLLTGGTSGIGKAAAAAAVASGARVTVVGRDGAKLAAAVAALRAVPVAASAAAAAASATAAAAAPASAPAGAGSPPPTPPVVGVSADVSTPAGAAAAVAAATAAHGPVDFAFCVAGAATARRFVETPGPDLDRQVAANLGTGLHTAHAAAVAMTGVTPPPAHPRRLVLVSSMAGLTGVYGMATYCAGKWGLRGLGEALYYELRPYGIGVTTVYPPDTATPGYEAENVGKPAETVAVSEGGGLWSPEAVAAGMLAGVAAGRERVTFGFEGGMLGGVTAGMAPRAGAEVFFGGVLRLVAQGYVWYWNGLIGRAHRARMAAAAATGGGGGAKKAQ</sequence>
<organism evidence="2 3">
    <name type="scientific">Porphyra umbilicalis</name>
    <name type="common">Purple laver</name>
    <name type="synonym">Red alga</name>
    <dbReference type="NCBI Taxonomy" id="2786"/>
    <lineage>
        <taxon>Eukaryota</taxon>
        <taxon>Rhodophyta</taxon>
        <taxon>Bangiophyceae</taxon>
        <taxon>Bangiales</taxon>
        <taxon>Bangiaceae</taxon>
        <taxon>Porphyra</taxon>
    </lineage>
</organism>
<dbReference type="PANTHER" id="PTHR43550:SF3">
    <property type="entry name" value="3-KETODIHYDROSPHINGOSINE REDUCTASE"/>
    <property type="match status" value="1"/>
</dbReference>
<gene>
    <name evidence="2" type="ORF">BU14_0065s0003</name>
</gene>
<accession>A0A1X6PGV6</accession>
<dbReference type="Proteomes" id="UP000218209">
    <property type="component" value="Unassembled WGS sequence"/>
</dbReference>
<dbReference type="Gene3D" id="3.40.50.720">
    <property type="entry name" value="NAD(P)-binding Rossmann-like Domain"/>
    <property type="match status" value="1"/>
</dbReference>
<dbReference type="InterPro" id="IPR002347">
    <property type="entry name" value="SDR_fam"/>
</dbReference>
<dbReference type="Pfam" id="PF00106">
    <property type="entry name" value="adh_short"/>
    <property type="match status" value="2"/>
</dbReference>
<keyword evidence="1" id="KW-0732">Signal</keyword>
<proteinExistence type="predicted"/>
<dbReference type="GO" id="GO:0047560">
    <property type="term" value="F:3-dehydrosphinganine reductase activity"/>
    <property type="evidence" value="ECO:0007669"/>
    <property type="project" value="TreeGrafter"/>
</dbReference>
<dbReference type="PRINTS" id="PR00081">
    <property type="entry name" value="GDHRDH"/>
</dbReference>
<dbReference type="InterPro" id="IPR036291">
    <property type="entry name" value="NAD(P)-bd_dom_sf"/>
</dbReference>
<protein>
    <recommendedName>
        <fullName evidence="4">3-ketodihydrosphingosine reductase</fullName>
    </recommendedName>
</protein>
<feature type="signal peptide" evidence="1">
    <location>
        <begin position="1"/>
        <end position="20"/>
    </location>
</feature>
<evidence type="ECO:0000313" key="3">
    <source>
        <dbReference type="Proteomes" id="UP000218209"/>
    </source>
</evidence>
<dbReference type="OrthoDB" id="37659at2759"/>
<evidence type="ECO:0000313" key="2">
    <source>
        <dbReference type="EMBL" id="OSX79998.1"/>
    </source>
</evidence>
<dbReference type="AlphaFoldDB" id="A0A1X6PGV6"/>
<feature type="chain" id="PRO_5010867658" description="3-ketodihydrosphingosine reductase" evidence="1">
    <location>
        <begin position="21"/>
        <end position="373"/>
    </location>
</feature>
<dbReference type="GO" id="GO:0005789">
    <property type="term" value="C:endoplasmic reticulum membrane"/>
    <property type="evidence" value="ECO:0007669"/>
    <property type="project" value="TreeGrafter"/>
</dbReference>
<dbReference type="EMBL" id="KV918782">
    <property type="protein sequence ID" value="OSX79998.1"/>
    <property type="molecule type" value="Genomic_DNA"/>
</dbReference>
<dbReference type="GO" id="GO:0006666">
    <property type="term" value="P:3-keto-sphinganine metabolic process"/>
    <property type="evidence" value="ECO:0007669"/>
    <property type="project" value="TreeGrafter"/>
</dbReference>
<evidence type="ECO:0008006" key="4">
    <source>
        <dbReference type="Google" id="ProtNLM"/>
    </source>
</evidence>
<name>A0A1X6PGV6_PORUM</name>
<dbReference type="GO" id="GO:0030148">
    <property type="term" value="P:sphingolipid biosynthetic process"/>
    <property type="evidence" value="ECO:0007669"/>
    <property type="project" value="TreeGrafter"/>
</dbReference>
<dbReference type="SUPFAM" id="SSF51735">
    <property type="entry name" value="NAD(P)-binding Rossmann-fold domains"/>
    <property type="match status" value="1"/>
</dbReference>
<keyword evidence="3" id="KW-1185">Reference proteome</keyword>
<reference evidence="2 3" key="1">
    <citation type="submission" date="2017-03" db="EMBL/GenBank/DDBJ databases">
        <title>WGS assembly of Porphyra umbilicalis.</title>
        <authorList>
            <person name="Brawley S.H."/>
            <person name="Blouin N.A."/>
            <person name="Ficko-Blean E."/>
            <person name="Wheeler G.L."/>
            <person name="Lohr M."/>
            <person name="Goodson H.V."/>
            <person name="Jenkins J.W."/>
            <person name="Blaby-Haas C.E."/>
            <person name="Helliwell K.E."/>
            <person name="Chan C."/>
            <person name="Marriage T."/>
            <person name="Bhattacharya D."/>
            <person name="Klein A.S."/>
            <person name="Badis Y."/>
            <person name="Brodie J."/>
            <person name="Cao Y."/>
            <person name="Collen J."/>
            <person name="Dittami S.M."/>
            <person name="Gachon C.M."/>
            <person name="Green B.R."/>
            <person name="Karpowicz S."/>
            <person name="Kim J.W."/>
            <person name="Kudahl U."/>
            <person name="Lin S."/>
            <person name="Michel G."/>
            <person name="Mittag M."/>
            <person name="Olson B.J."/>
            <person name="Pangilinan J."/>
            <person name="Peng Y."/>
            <person name="Qiu H."/>
            <person name="Shu S."/>
            <person name="Singer J.T."/>
            <person name="Smith A.G."/>
            <person name="Sprecher B.N."/>
            <person name="Wagner V."/>
            <person name="Wang W."/>
            <person name="Wang Z.-Y."/>
            <person name="Yan J."/>
            <person name="Yarish C."/>
            <person name="Zoeuner-Riek S."/>
            <person name="Zhuang Y."/>
            <person name="Zou Y."/>
            <person name="Lindquist E.A."/>
            <person name="Grimwood J."/>
            <person name="Barry K."/>
            <person name="Rokhsar D.S."/>
            <person name="Schmutz J."/>
            <person name="Stiller J.W."/>
            <person name="Grossman A.R."/>
            <person name="Prochnik S.E."/>
        </authorList>
    </citation>
    <scope>NUCLEOTIDE SEQUENCE [LARGE SCALE GENOMIC DNA]</scope>
    <source>
        <strain evidence="2">4086291</strain>
    </source>
</reference>
<evidence type="ECO:0000256" key="1">
    <source>
        <dbReference type="SAM" id="SignalP"/>
    </source>
</evidence>
<dbReference type="PANTHER" id="PTHR43550">
    <property type="entry name" value="3-KETODIHYDROSPHINGOSINE REDUCTASE"/>
    <property type="match status" value="1"/>
</dbReference>